<protein>
    <submittedName>
        <fullName evidence="2">Uncharacterized protein</fullName>
    </submittedName>
</protein>
<proteinExistence type="predicted"/>
<gene>
    <name evidence="2" type="ORF">RBSH_05488</name>
</gene>
<evidence type="ECO:0000313" key="2">
    <source>
        <dbReference type="EMBL" id="EKJ99182.1"/>
    </source>
</evidence>
<name>K5D9Q6_RHOBT</name>
<dbReference type="Proteomes" id="UP000007993">
    <property type="component" value="Unassembled WGS sequence"/>
</dbReference>
<comment type="caution">
    <text evidence="2">The sequence shown here is derived from an EMBL/GenBank/DDBJ whole genome shotgun (WGS) entry which is preliminary data.</text>
</comment>
<dbReference type="AlphaFoldDB" id="K5D9Q6"/>
<organism evidence="2 3">
    <name type="scientific">Rhodopirellula baltica SH28</name>
    <dbReference type="NCBI Taxonomy" id="993517"/>
    <lineage>
        <taxon>Bacteria</taxon>
        <taxon>Pseudomonadati</taxon>
        <taxon>Planctomycetota</taxon>
        <taxon>Planctomycetia</taxon>
        <taxon>Pirellulales</taxon>
        <taxon>Pirellulaceae</taxon>
        <taxon>Rhodopirellula</taxon>
    </lineage>
</organism>
<sequence length="58" mass="6232">MHMKMVSNNTLQTMANSTNVAPSRVAARRAGTRHGRDGVRPAEALVDRIIGAMPTLDS</sequence>
<evidence type="ECO:0000313" key="3">
    <source>
        <dbReference type="Proteomes" id="UP000007993"/>
    </source>
</evidence>
<feature type="region of interest" description="Disordered" evidence="1">
    <location>
        <begin position="1"/>
        <end position="39"/>
    </location>
</feature>
<accession>K5D9Q6</accession>
<reference evidence="2 3" key="1">
    <citation type="journal article" date="2013" name="Mar. Genomics">
        <title>Expression of sulfatases in Rhodopirellula baltica and the diversity of sulfatases in the genus Rhodopirellula.</title>
        <authorList>
            <person name="Wegner C.E."/>
            <person name="Richter-Heitmann T."/>
            <person name="Klindworth A."/>
            <person name="Klockow C."/>
            <person name="Richter M."/>
            <person name="Achstetter T."/>
            <person name="Glockner F.O."/>
            <person name="Harder J."/>
        </authorList>
    </citation>
    <scope>NUCLEOTIDE SEQUENCE [LARGE SCALE GENOMIC DNA]</scope>
    <source>
        <strain evidence="2 3">SH28</strain>
    </source>
</reference>
<feature type="compositionally biased region" description="Polar residues" evidence="1">
    <location>
        <begin position="1"/>
        <end position="21"/>
    </location>
</feature>
<dbReference type="EMBL" id="AMCW01000155">
    <property type="protein sequence ID" value="EKJ99182.1"/>
    <property type="molecule type" value="Genomic_DNA"/>
</dbReference>
<evidence type="ECO:0000256" key="1">
    <source>
        <dbReference type="SAM" id="MobiDB-lite"/>
    </source>
</evidence>
<dbReference type="PATRIC" id="fig|993517.3.peg.5948"/>